<feature type="compositionally biased region" description="Basic and acidic residues" evidence="1">
    <location>
        <begin position="556"/>
        <end position="569"/>
    </location>
</feature>
<protein>
    <submittedName>
        <fullName evidence="3">LOW QUALITY PROTEIN: uncharacterized protein LOC106749616</fullName>
    </submittedName>
</protein>
<feature type="compositionally biased region" description="Basic and acidic residues" evidence="1">
    <location>
        <begin position="403"/>
        <end position="416"/>
    </location>
</feature>
<feature type="compositionally biased region" description="Basic and acidic residues" evidence="1">
    <location>
        <begin position="581"/>
        <end position="603"/>
    </location>
</feature>
<feature type="region of interest" description="Disordered" evidence="1">
    <location>
        <begin position="483"/>
        <end position="611"/>
    </location>
</feature>
<feature type="compositionally biased region" description="Basic and acidic residues" evidence="1">
    <location>
        <begin position="192"/>
        <end position="202"/>
    </location>
</feature>
<dbReference type="KEGG" id="dqu:106749616"/>
<dbReference type="Proteomes" id="UP000515204">
    <property type="component" value="Unplaced"/>
</dbReference>
<dbReference type="RefSeq" id="XP_014484750.1">
    <property type="nucleotide sequence ID" value="XM_014629264.1"/>
</dbReference>
<dbReference type="OrthoDB" id="7632436at2759"/>
<evidence type="ECO:0000313" key="2">
    <source>
        <dbReference type="Proteomes" id="UP000515204"/>
    </source>
</evidence>
<name>A0A6P3Y1Q7_DINQU</name>
<feature type="compositionally biased region" description="Basic and acidic residues" evidence="1">
    <location>
        <begin position="514"/>
        <end position="536"/>
    </location>
</feature>
<feature type="region of interest" description="Disordered" evidence="1">
    <location>
        <begin position="672"/>
        <end position="707"/>
    </location>
</feature>
<feature type="compositionally biased region" description="Polar residues" evidence="1">
    <location>
        <begin position="278"/>
        <end position="292"/>
    </location>
</feature>
<accession>A0A6P3Y1Q7</accession>
<dbReference type="GeneID" id="106749616"/>
<sequence length="920" mass="103341">MSTLSNQISITSLLRYMMDLAANGLEKTSAKVRREAMISKLQNMQWLKNTSHPASILKTHCKPRRGHEEDNKVEGKIPAMEDSNANSAEETREYYLTVNIHMRDLSSDSMAKSDRNLQDKNMNKSNIFPNAHVSVMQKAEEEESSMAIQENLATVQLENQCHVDKERKDQGNMSQNALEDKTQNVTCSKFPESQDHDAKELDLTNDSGKNNNAKLTTLDVSKAITSESSGNDKASVEPKDKDACMKKTLTSLRTNIKNASTTSLSKCCNDKPSTLFTNSKRSFSNLSKSPITDKSGRGERASGKRVFRKKTCPKDEFVRQHGATKGMENKTKDTAAGLPKADEKVPNKTADTSQNDQKAQSSSCPASSNKDKISQVQQRITTRQFTPKSKGQKSSRGNASIDRGVDKNKAPDRTEKAVPACRNSDSPKRERRSGEKNPPSDPKPYVATRNTTFVAPYKNSTLWRRPAKTKSVAPVCGRNPLYARRSNATPERAGTVGKMNRDCPPVDVSPSLDTRAEEPSNFESDVKQQRERDGYEPAKSPDASILNIDDNGNSTGDKKPAASVEDHARHVASGESCPNEKALDRTDPTDVDDEGMKPSKDSLTKSYAGSPMSQQHIYKPEDTQQQTQMRSRPVIWNKPSEERDERAAILRAAVSADERHAAAAEHLRPRGAAIDRRRRHHVRRDKRQWRESSQRPFTPGQPASQIGRWNFPVQDGFHTVPPNVADQSNSYNDQLPANVRTNPSYVKGMYEPGNTDDARSNRYYNKRYNCPRTTAYDVPQYATPHPPVSPAQQQSFAAMNQYNVFGGQRYYKQNAMNYAQSRPKKTQDREDGSLEDALPIILPKEFMTNSVNIPNKTDQLPPRMFMQDLRMRFRMRQNTGYRQSPFQSGGFRENVPCDDFPKEYHASFVGRRIVKTIQIT</sequence>
<keyword evidence="2" id="KW-1185">Reference proteome</keyword>
<evidence type="ECO:0000313" key="3">
    <source>
        <dbReference type="RefSeq" id="XP_014484750.1"/>
    </source>
</evidence>
<feature type="compositionally biased region" description="Basic and acidic residues" evidence="1">
    <location>
        <begin position="425"/>
        <end position="435"/>
    </location>
</feature>
<dbReference type="AlphaFoldDB" id="A0A6P3Y1Q7"/>
<reference evidence="3" key="1">
    <citation type="submission" date="2025-08" db="UniProtKB">
        <authorList>
            <consortium name="RefSeq"/>
        </authorList>
    </citation>
    <scope>IDENTIFICATION</scope>
</reference>
<gene>
    <name evidence="3" type="primary">LOC106749616</name>
</gene>
<organism evidence="2 3">
    <name type="scientific">Dinoponera quadriceps</name>
    <name type="common">South American ant</name>
    <dbReference type="NCBI Taxonomy" id="609295"/>
    <lineage>
        <taxon>Eukaryota</taxon>
        <taxon>Metazoa</taxon>
        <taxon>Ecdysozoa</taxon>
        <taxon>Arthropoda</taxon>
        <taxon>Hexapoda</taxon>
        <taxon>Insecta</taxon>
        <taxon>Pterygota</taxon>
        <taxon>Neoptera</taxon>
        <taxon>Endopterygota</taxon>
        <taxon>Hymenoptera</taxon>
        <taxon>Apocrita</taxon>
        <taxon>Aculeata</taxon>
        <taxon>Formicoidea</taxon>
        <taxon>Formicidae</taxon>
        <taxon>Ponerinae</taxon>
        <taxon>Ponerini</taxon>
        <taxon>Dinoponera</taxon>
    </lineage>
</organism>
<proteinExistence type="predicted"/>
<feature type="compositionally biased region" description="Polar residues" evidence="1">
    <location>
        <begin position="349"/>
        <end position="398"/>
    </location>
</feature>
<feature type="compositionally biased region" description="Basic residues" evidence="1">
    <location>
        <begin position="676"/>
        <end position="687"/>
    </location>
</feature>
<feature type="region of interest" description="Disordered" evidence="1">
    <location>
        <begin position="278"/>
        <end position="452"/>
    </location>
</feature>
<feature type="region of interest" description="Disordered" evidence="1">
    <location>
        <begin position="188"/>
        <end position="209"/>
    </location>
</feature>
<evidence type="ECO:0000256" key="1">
    <source>
        <dbReference type="SAM" id="MobiDB-lite"/>
    </source>
</evidence>